<evidence type="ECO:0000256" key="6">
    <source>
        <dbReference type="ARBA" id="ARBA00023242"/>
    </source>
</evidence>
<evidence type="ECO:0000256" key="3">
    <source>
        <dbReference type="ARBA" id="ARBA00017307"/>
    </source>
</evidence>
<dbReference type="VEuPathDB" id="VectorBase:SSCA000557"/>
<sequence length="308" mass="35235">MTTKISDSLLNNSVSNQINQIPTRKKLLLSMIAATCQEAGFNSIEASVLDLLLRMFIAYLSEIGFEAKSYSEHSGRTEHLPGDVLQALIDMGCNIQSLRQYARRPNRMILPSPQVQSKQQQPKILQTGRRKPLLPYIPDYMPPFPDSHSYIATPTYKQPITDYEILREKSSQQKRDAERALTRFMARTFQSSNSYSLFSDEQLSHMFPLIGIKSTSVPYLSALLPKDKIFNADDNPFECLLQNKKQSGNAPIATNSEEQKPLNETFDQTKENEENQSNETIDNPFLMPPKIAIQELKFNHYHYKKTHD</sequence>
<dbReference type="AlphaFoldDB" id="A0A131ZWI8"/>
<dbReference type="CDD" id="cd08049">
    <property type="entry name" value="TAF8"/>
    <property type="match status" value="1"/>
</dbReference>
<dbReference type="InterPro" id="IPR006565">
    <property type="entry name" value="BTP"/>
</dbReference>
<comment type="subcellular location">
    <subcellularLocation>
        <location evidence="1">Nucleus</location>
    </subcellularLocation>
</comment>
<dbReference type="SMART" id="SM00576">
    <property type="entry name" value="BTP"/>
    <property type="match status" value="1"/>
</dbReference>
<organism evidence="9 10">
    <name type="scientific">Sarcoptes scabiei</name>
    <name type="common">Itch mite</name>
    <name type="synonym">Acarus scabiei</name>
    <dbReference type="NCBI Taxonomy" id="52283"/>
    <lineage>
        <taxon>Eukaryota</taxon>
        <taxon>Metazoa</taxon>
        <taxon>Ecdysozoa</taxon>
        <taxon>Arthropoda</taxon>
        <taxon>Chelicerata</taxon>
        <taxon>Arachnida</taxon>
        <taxon>Acari</taxon>
        <taxon>Acariformes</taxon>
        <taxon>Sarcoptiformes</taxon>
        <taxon>Astigmata</taxon>
        <taxon>Psoroptidia</taxon>
        <taxon>Sarcoptoidea</taxon>
        <taxon>Sarcoptidae</taxon>
        <taxon>Sarcoptinae</taxon>
        <taxon>Sarcoptes</taxon>
    </lineage>
</organism>
<dbReference type="PANTHER" id="PTHR46469">
    <property type="entry name" value="TRANSCRIPTION INITIATION FACTOR TFIID SUBUNIT 8"/>
    <property type="match status" value="1"/>
</dbReference>
<feature type="domain" description="Bromodomain associated" evidence="8">
    <location>
        <begin position="21"/>
        <end position="97"/>
    </location>
</feature>
<dbReference type="Gene3D" id="1.10.20.10">
    <property type="entry name" value="Histone, subunit A"/>
    <property type="match status" value="1"/>
</dbReference>
<evidence type="ECO:0000256" key="2">
    <source>
        <dbReference type="ARBA" id="ARBA00008767"/>
    </source>
</evidence>
<dbReference type="InterPro" id="IPR037818">
    <property type="entry name" value="TAF8"/>
</dbReference>
<dbReference type="Pfam" id="PF07524">
    <property type="entry name" value="Bromo_TP"/>
    <property type="match status" value="1"/>
</dbReference>
<dbReference type="InterPro" id="IPR009072">
    <property type="entry name" value="Histone-fold"/>
</dbReference>
<feature type="region of interest" description="Disordered" evidence="7">
    <location>
        <begin position="248"/>
        <end position="284"/>
    </location>
</feature>
<dbReference type="GO" id="GO:0046982">
    <property type="term" value="F:protein heterodimerization activity"/>
    <property type="evidence" value="ECO:0007669"/>
    <property type="project" value="InterPro"/>
</dbReference>
<dbReference type="OrthoDB" id="2193813at2759"/>
<evidence type="ECO:0000256" key="7">
    <source>
        <dbReference type="SAM" id="MobiDB-lite"/>
    </source>
</evidence>
<dbReference type="SUPFAM" id="SSF47113">
    <property type="entry name" value="Histone-fold"/>
    <property type="match status" value="1"/>
</dbReference>
<comment type="caution">
    <text evidence="9">The sequence shown here is derived from an EMBL/GenBank/DDBJ whole genome shotgun (WGS) entry which is preliminary data.</text>
</comment>
<proteinExistence type="inferred from homology"/>
<dbReference type="Proteomes" id="UP000616769">
    <property type="component" value="Unassembled WGS sequence"/>
</dbReference>
<evidence type="ECO:0000259" key="8">
    <source>
        <dbReference type="SMART" id="SM00576"/>
    </source>
</evidence>
<comment type="similarity">
    <text evidence="2">Belongs to the TAF8 family.</text>
</comment>
<name>A0A131ZWI8_SARSC</name>
<evidence type="ECO:0000256" key="4">
    <source>
        <dbReference type="ARBA" id="ARBA00023015"/>
    </source>
</evidence>
<keyword evidence="5" id="KW-0804">Transcription</keyword>
<keyword evidence="6" id="KW-0539">Nucleus</keyword>
<dbReference type="InterPro" id="IPR019473">
    <property type="entry name" value="TFIID_su8_C"/>
</dbReference>
<keyword evidence="4" id="KW-0805">Transcription regulation</keyword>
<evidence type="ECO:0000256" key="5">
    <source>
        <dbReference type="ARBA" id="ARBA00023163"/>
    </source>
</evidence>
<evidence type="ECO:0000256" key="1">
    <source>
        <dbReference type="ARBA" id="ARBA00004123"/>
    </source>
</evidence>
<reference evidence="9 10" key="1">
    <citation type="journal article" date="2015" name="Parasit. Vectors">
        <title>Draft genome of the scabies mite.</title>
        <authorList>
            <person name="Rider S.D.Jr."/>
            <person name="Morgan M.S."/>
            <person name="Arlian L.G."/>
        </authorList>
    </citation>
    <scope>NUCLEOTIDE SEQUENCE [LARGE SCALE GENOMIC DNA]</scope>
    <source>
        <strain evidence="9">Arlian Lab</strain>
    </source>
</reference>
<dbReference type="Pfam" id="PF10406">
    <property type="entry name" value="TAF8_C"/>
    <property type="match status" value="1"/>
</dbReference>
<dbReference type="CDD" id="cd22918">
    <property type="entry name" value="HFD_TAF8"/>
    <property type="match status" value="1"/>
</dbReference>
<evidence type="ECO:0000313" key="10">
    <source>
        <dbReference type="Proteomes" id="UP000616769"/>
    </source>
</evidence>
<protein>
    <recommendedName>
        <fullName evidence="3">Transcription initiation factor TFIID subunit 8</fullName>
    </recommendedName>
</protein>
<gene>
    <name evidence="9" type="ORF">QR98_0016320</name>
</gene>
<dbReference type="EMBL" id="JXLN01004395">
    <property type="protein sequence ID" value="KPM03202.1"/>
    <property type="molecule type" value="Genomic_DNA"/>
</dbReference>
<dbReference type="GO" id="GO:0005669">
    <property type="term" value="C:transcription factor TFIID complex"/>
    <property type="evidence" value="ECO:0007669"/>
    <property type="project" value="InterPro"/>
</dbReference>
<feature type="compositionally biased region" description="Basic and acidic residues" evidence="7">
    <location>
        <begin position="257"/>
        <end position="273"/>
    </location>
</feature>
<evidence type="ECO:0000313" key="9">
    <source>
        <dbReference type="EMBL" id="KPM03202.1"/>
    </source>
</evidence>
<accession>A0A131ZWI8</accession>
<dbReference type="GO" id="GO:0006367">
    <property type="term" value="P:transcription initiation at RNA polymerase II promoter"/>
    <property type="evidence" value="ECO:0007669"/>
    <property type="project" value="TreeGrafter"/>
</dbReference>
<dbReference type="PANTHER" id="PTHR46469:SF1">
    <property type="entry name" value="TRANSCRIPTION INITIATION FACTOR TFIID SUBUNIT 8"/>
    <property type="match status" value="1"/>
</dbReference>